<keyword evidence="3 6" id="KW-0812">Transmembrane</keyword>
<dbReference type="PANTHER" id="PTHR30619:SF7">
    <property type="entry name" value="BETA-LACTAMASE DOMAIN PROTEIN"/>
    <property type="match status" value="1"/>
</dbReference>
<dbReference type="GO" id="GO:0005886">
    <property type="term" value="C:plasma membrane"/>
    <property type="evidence" value="ECO:0007669"/>
    <property type="project" value="UniProtKB-SubCell"/>
</dbReference>
<organism evidence="8 9">
    <name type="scientific">Corynebacterium riegelii</name>
    <dbReference type="NCBI Taxonomy" id="156976"/>
    <lineage>
        <taxon>Bacteria</taxon>
        <taxon>Bacillati</taxon>
        <taxon>Actinomycetota</taxon>
        <taxon>Actinomycetes</taxon>
        <taxon>Mycobacteriales</taxon>
        <taxon>Corynebacteriaceae</taxon>
        <taxon>Corynebacterium</taxon>
    </lineage>
</organism>
<evidence type="ECO:0000313" key="9">
    <source>
        <dbReference type="Proteomes" id="UP000060016"/>
    </source>
</evidence>
<dbReference type="Pfam" id="PF03772">
    <property type="entry name" value="Competence"/>
    <property type="match status" value="1"/>
</dbReference>
<feature type="transmembrane region" description="Helical" evidence="6">
    <location>
        <begin position="427"/>
        <end position="445"/>
    </location>
</feature>
<feature type="transmembrane region" description="Helical" evidence="6">
    <location>
        <begin position="44"/>
        <end position="64"/>
    </location>
</feature>
<evidence type="ECO:0000256" key="6">
    <source>
        <dbReference type="SAM" id="Phobius"/>
    </source>
</evidence>
<feature type="domain" description="ComEC/Rec2-related protein" evidence="7">
    <location>
        <begin position="186"/>
        <end position="445"/>
    </location>
</feature>
<dbReference type="InterPro" id="IPR052159">
    <property type="entry name" value="Competence_DNA_uptake"/>
</dbReference>
<keyword evidence="4 6" id="KW-1133">Transmembrane helix</keyword>
<feature type="transmembrane region" description="Helical" evidence="6">
    <location>
        <begin position="238"/>
        <end position="256"/>
    </location>
</feature>
<name>A0A0K1R9N3_9CORY</name>
<reference evidence="8 9" key="1">
    <citation type="submission" date="2015-08" db="EMBL/GenBank/DDBJ databases">
        <authorList>
            <person name="Babu N.S."/>
            <person name="Beckwith C.J."/>
            <person name="Beseler K.G."/>
            <person name="Brison A."/>
            <person name="Carone J.V."/>
            <person name="Caskin T.P."/>
            <person name="Diamond M."/>
            <person name="Durham M.E."/>
            <person name="Foxe J.M."/>
            <person name="Go M."/>
            <person name="Henderson B.A."/>
            <person name="Jones I.B."/>
            <person name="McGettigan J.A."/>
            <person name="Micheletti S.J."/>
            <person name="Nasrallah M.E."/>
            <person name="Ortiz D."/>
            <person name="Piller C.R."/>
            <person name="Privatt S.R."/>
            <person name="Schneider S.L."/>
            <person name="Sharp S."/>
            <person name="Smith T.C."/>
            <person name="Stanton J.D."/>
            <person name="Ullery H.E."/>
            <person name="Wilson R.J."/>
            <person name="Serrano M.G."/>
            <person name="Buck G."/>
            <person name="Lee V."/>
            <person name="Wang Y."/>
            <person name="Carvalho R."/>
            <person name="Voegtly L."/>
            <person name="Shi R."/>
            <person name="Duckworth R."/>
            <person name="Johnson A."/>
            <person name="Loviza R."/>
            <person name="Walstead R."/>
            <person name="Shah Z."/>
            <person name="Kiflezghi M."/>
            <person name="Wade K."/>
            <person name="Ball S.L."/>
            <person name="Bradley K.W."/>
            <person name="Asai D.J."/>
            <person name="Bowman C.A."/>
            <person name="Russell D.A."/>
            <person name="Pope W.H."/>
            <person name="Jacobs-Sera D."/>
            <person name="Hendrix R.W."/>
            <person name="Hatfull G.F."/>
        </authorList>
    </citation>
    <scope>NUCLEOTIDE SEQUENCE [LARGE SCALE GENOMIC DNA]</scope>
    <source>
        <strain evidence="8 9">PUDD_83A45</strain>
    </source>
</reference>
<dbReference type="EMBL" id="CP012342">
    <property type="protein sequence ID" value="AKV57901.1"/>
    <property type="molecule type" value="Genomic_DNA"/>
</dbReference>
<dbReference type="NCBIfam" id="TIGR00360">
    <property type="entry name" value="ComEC_N-term"/>
    <property type="match status" value="1"/>
</dbReference>
<dbReference type="Proteomes" id="UP000060016">
    <property type="component" value="Chromosome"/>
</dbReference>
<feature type="transmembrane region" description="Helical" evidence="6">
    <location>
        <begin position="336"/>
        <end position="359"/>
    </location>
</feature>
<dbReference type="PATRIC" id="fig|156976.3.peg.93"/>
<dbReference type="PANTHER" id="PTHR30619">
    <property type="entry name" value="DNA INTERNALIZATION/COMPETENCE PROTEIN COMEC/REC2"/>
    <property type="match status" value="1"/>
</dbReference>
<dbReference type="STRING" id="156976.AK829_00505"/>
<accession>A0A0K1R9N3</accession>
<dbReference type="KEGG" id="crie:AK829_00505"/>
<keyword evidence="9" id="KW-1185">Reference proteome</keyword>
<dbReference type="RefSeq" id="WP_052203316.1">
    <property type="nucleotide sequence ID" value="NZ_CP012342.1"/>
</dbReference>
<feature type="transmembrane region" description="Helical" evidence="6">
    <location>
        <begin position="268"/>
        <end position="295"/>
    </location>
</feature>
<keyword evidence="5 6" id="KW-0472">Membrane</keyword>
<evidence type="ECO:0000256" key="2">
    <source>
        <dbReference type="ARBA" id="ARBA00022475"/>
    </source>
</evidence>
<evidence type="ECO:0000313" key="8">
    <source>
        <dbReference type="EMBL" id="AKV57901.1"/>
    </source>
</evidence>
<dbReference type="AlphaFoldDB" id="A0A0K1R9N3"/>
<evidence type="ECO:0000256" key="1">
    <source>
        <dbReference type="ARBA" id="ARBA00004651"/>
    </source>
</evidence>
<feature type="transmembrane region" description="Helical" evidence="6">
    <location>
        <begin position="371"/>
        <end position="392"/>
    </location>
</feature>
<sequence length="539" mass="55552">MSELRLVPAAGAVWLAALVCLWQGPVWAACVVAAFVVACLLWREFGQAVLVGSLGLASLVVALVRHRTAQAWQFGDTVVATVSGQPRLLASETWLTRVVVPGHPSTLTVFSREMPEGVVSGTMVAAHGTVGESKLVGVNPYVFNGSLEVVEAPSGFAAFAQHVRETFAASVVHTVGPSSQGLIPGMVLGDTSLQTPTEQQAYIDTGLSHLSAVSGSNVAIVTTAAIVLTTLLGLGLHWRLVAAGAALLVFAALVGPEPSVLRASVTGLVGMVAVLTSTRAEPMHVLCLAVIGLVFVDTDLAVHYGFALSVAATAGIVALSPLLYRALAFTRWPDIVVRALSVAIAADVVTMPIVSVMAGQVSLVSTVANTLVAPATAPVTILGLCAAVLALLPGGLEVPLLLIVQPFTWWVNKVAVVGASLPLATAPIGPLAAIVGYGWIIYGFLAGRPRLTVALAVVTLCVSNLAPPRAPVVDQHQLVAHVVDTRADVEPVPPGTQLVVVLEDGPPTTRGTKTIGGIPVVFPNRDGPVTLRTDASRSP</sequence>
<feature type="transmembrane region" description="Helical" evidence="6">
    <location>
        <begin position="210"/>
        <end position="232"/>
    </location>
</feature>
<dbReference type="PROSITE" id="PS51257">
    <property type="entry name" value="PROKAR_LIPOPROTEIN"/>
    <property type="match status" value="1"/>
</dbReference>
<keyword evidence="2" id="KW-1003">Cell membrane</keyword>
<protein>
    <submittedName>
        <fullName evidence="8">Competence protein ComEC</fullName>
    </submittedName>
</protein>
<feature type="transmembrane region" description="Helical" evidence="6">
    <location>
        <begin position="301"/>
        <end position="324"/>
    </location>
</feature>
<dbReference type="InterPro" id="IPR004477">
    <property type="entry name" value="ComEC_N"/>
</dbReference>
<evidence type="ECO:0000256" key="5">
    <source>
        <dbReference type="ARBA" id="ARBA00023136"/>
    </source>
</evidence>
<comment type="subcellular location">
    <subcellularLocation>
        <location evidence="1">Cell membrane</location>
        <topology evidence="1">Multi-pass membrane protein</topology>
    </subcellularLocation>
</comment>
<proteinExistence type="predicted"/>
<evidence type="ECO:0000256" key="3">
    <source>
        <dbReference type="ARBA" id="ARBA00022692"/>
    </source>
</evidence>
<gene>
    <name evidence="8" type="ORF">AK829_00505</name>
</gene>
<evidence type="ECO:0000256" key="4">
    <source>
        <dbReference type="ARBA" id="ARBA00022989"/>
    </source>
</evidence>
<evidence type="ECO:0000259" key="7">
    <source>
        <dbReference type="Pfam" id="PF03772"/>
    </source>
</evidence>